<keyword evidence="4" id="KW-1185">Reference proteome</keyword>
<dbReference type="EMBL" id="BSNI01000001">
    <property type="protein sequence ID" value="GLQ16006.1"/>
    <property type="molecule type" value="Genomic_DNA"/>
</dbReference>
<gene>
    <name evidence="3" type="ORF">GCM10007879_02550</name>
</gene>
<evidence type="ECO:0000259" key="2">
    <source>
        <dbReference type="Pfam" id="PF20434"/>
    </source>
</evidence>
<dbReference type="InterPro" id="IPR029058">
    <property type="entry name" value="AB_hydrolase_fold"/>
</dbReference>
<dbReference type="Proteomes" id="UP001161405">
    <property type="component" value="Unassembled WGS sequence"/>
</dbReference>
<dbReference type="InterPro" id="IPR050300">
    <property type="entry name" value="GDXG_lipolytic_enzyme"/>
</dbReference>
<dbReference type="RefSeq" id="WP_284361238.1">
    <property type="nucleotide sequence ID" value="NZ_BSNI01000001.1"/>
</dbReference>
<sequence length="279" mass="31027">MNSDVKQPLIKDWDDAYSNGAYIDGADDFPPRWAALAAAFREELTALGRAKLDLSYGDAPREQMDLFMPESLPKGLAMFVHGGYWMAFDKSSWSHLAKGALDNGWAVALPSYTLAPDASLTQMTGQIARAIEFAAAKIDGPIRLSGHSAGGHLVSRQICSETPLQRFVQKRIEKVVSISGLHDLRPLMNTKMNETLYLDEDEAMAESAALQRPMEDSDLMCWVGADERPEFLRQNKLLAEIWAGFGVQTEWHEEAERHHFNVIDDLADAKSALCQQFAP</sequence>
<protein>
    <submittedName>
        <fullName evidence="3">Esterase</fullName>
    </submittedName>
</protein>
<accession>A0ABQ5ULV4</accession>
<dbReference type="PANTHER" id="PTHR48081:SF33">
    <property type="entry name" value="KYNURENINE FORMAMIDASE"/>
    <property type="match status" value="1"/>
</dbReference>
<name>A0ABQ5ULV4_9HYPH</name>
<feature type="domain" description="BD-FAE-like" evidence="2">
    <location>
        <begin position="64"/>
        <end position="202"/>
    </location>
</feature>
<dbReference type="Gene3D" id="3.40.50.1820">
    <property type="entry name" value="alpha/beta hydrolase"/>
    <property type="match status" value="1"/>
</dbReference>
<evidence type="ECO:0000256" key="1">
    <source>
        <dbReference type="ARBA" id="ARBA00022801"/>
    </source>
</evidence>
<keyword evidence="1" id="KW-0378">Hydrolase</keyword>
<comment type="caution">
    <text evidence="3">The sequence shown here is derived from an EMBL/GenBank/DDBJ whole genome shotgun (WGS) entry which is preliminary data.</text>
</comment>
<organism evidence="3 4">
    <name type="scientific">Maritalea porphyrae</name>
    <dbReference type="NCBI Taxonomy" id="880732"/>
    <lineage>
        <taxon>Bacteria</taxon>
        <taxon>Pseudomonadati</taxon>
        <taxon>Pseudomonadota</taxon>
        <taxon>Alphaproteobacteria</taxon>
        <taxon>Hyphomicrobiales</taxon>
        <taxon>Devosiaceae</taxon>
        <taxon>Maritalea</taxon>
    </lineage>
</organism>
<dbReference type="InterPro" id="IPR049492">
    <property type="entry name" value="BD-FAE-like_dom"/>
</dbReference>
<reference evidence="3" key="2">
    <citation type="submission" date="2023-01" db="EMBL/GenBank/DDBJ databases">
        <title>Draft genome sequence of Maritalea porphyrae strain NBRC 107169.</title>
        <authorList>
            <person name="Sun Q."/>
            <person name="Mori K."/>
        </authorList>
    </citation>
    <scope>NUCLEOTIDE SEQUENCE</scope>
    <source>
        <strain evidence="3">NBRC 107169</strain>
    </source>
</reference>
<evidence type="ECO:0000313" key="4">
    <source>
        <dbReference type="Proteomes" id="UP001161405"/>
    </source>
</evidence>
<reference evidence="3" key="1">
    <citation type="journal article" date="2014" name="Int. J. Syst. Evol. Microbiol.">
        <title>Complete genome of a new Firmicutes species belonging to the dominant human colonic microbiota ('Ruminococcus bicirculans') reveals two chromosomes and a selective capacity to utilize plant glucans.</title>
        <authorList>
            <consortium name="NISC Comparative Sequencing Program"/>
            <person name="Wegmann U."/>
            <person name="Louis P."/>
            <person name="Goesmann A."/>
            <person name="Henrissat B."/>
            <person name="Duncan S.H."/>
            <person name="Flint H.J."/>
        </authorList>
    </citation>
    <scope>NUCLEOTIDE SEQUENCE</scope>
    <source>
        <strain evidence="3">NBRC 107169</strain>
    </source>
</reference>
<dbReference type="Pfam" id="PF20434">
    <property type="entry name" value="BD-FAE"/>
    <property type="match status" value="1"/>
</dbReference>
<dbReference type="PANTHER" id="PTHR48081">
    <property type="entry name" value="AB HYDROLASE SUPERFAMILY PROTEIN C4A8.06C"/>
    <property type="match status" value="1"/>
</dbReference>
<proteinExistence type="predicted"/>
<evidence type="ECO:0000313" key="3">
    <source>
        <dbReference type="EMBL" id="GLQ16006.1"/>
    </source>
</evidence>
<dbReference type="SUPFAM" id="SSF53474">
    <property type="entry name" value="alpha/beta-Hydrolases"/>
    <property type="match status" value="1"/>
</dbReference>